<name>A0A8D4SRJ8_9GAMM</name>
<keyword evidence="1" id="KW-0812">Transmembrane</keyword>
<evidence type="ECO:0000256" key="1">
    <source>
        <dbReference type="SAM" id="Phobius"/>
    </source>
</evidence>
<evidence type="ECO:0000313" key="3">
    <source>
        <dbReference type="Proteomes" id="UP000265864"/>
    </source>
</evidence>
<keyword evidence="1" id="KW-0472">Membrane</keyword>
<reference evidence="2 3" key="1">
    <citation type="submission" date="2018-09" db="EMBL/GenBank/DDBJ databases">
        <title>Yersinia kristensenii subsp. rochesterensis subsp. nov., Isolated from Human Feces.</title>
        <authorList>
            <person name="Cunningham S.A."/>
            <person name="Jeraldo P."/>
            <person name="Patel R."/>
        </authorList>
    </citation>
    <scope>NUCLEOTIDE SEQUENCE [LARGE SCALE GENOMIC DNA]</scope>
    <source>
        <strain evidence="2 3">ATCC BAA-2637</strain>
    </source>
</reference>
<sequence>MLEPIRPYTFHLANCRCWLHSITRITYLCKLIGIISFTAFLHLEIYWVYLLTGMAIRKLSAHSIPSRHRRTPLLILRE</sequence>
<keyword evidence="1" id="KW-1133">Transmembrane helix</keyword>
<evidence type="ECO:0000313" key="2">
    <source>
        <dbReference type="EMBL" id="AYD45255.1"/>
    </source>
</evidence>
<organism evidence="2 3">
    <name type="scientific">Yersinia rochesterensis</name>
    <dbReference type="NCBI Taxonomy" id="1604335"/>
    <lineage>
        <taxon>Bacteria</taxon>
        <taxon>Pseudomonadati</taxon>
        <taxon>Pseudomonadota</taxon>
        <taxon>Gammaproteobacteria</taxon>
        <taxon>Enterobacterales</taxon>
        <taxon>Yersiniaceae</taxon>
        <taxon>Yersinia</taxon>
    </lineage>
</organism>
<accession>A0A8D4SRJ8</accession>
<dbReference type="EMBL" id="CP032482">
    <property type="protein sequence ID" value="AYD45255.1"/>
    <property type="molecule type" value="Genomic_DNA"/>
</dbReference>
<feature type="transmembrane region" description="Helical" evidence="1">
    <location>
        <begin position="31"/>
        <end position="51"/>
    </location>
</feature>
<dbReference type="Proteomes" id="UP000265864">
    <property type="component" value="Chromosome"/>
</dbReference>
<gene>
    <name evidence="2" type="ORF">DXZ79_17105</name>
</gene>
<proteinExistence type="predicted"/>
<protein>
    <submittedName>
        <fullName evidence="2">Uncharacterized protein</fullName>
    </submittedName>
</protein>
<dbReference type="AlphaFoldDB" id="A0A8D4SRJ8"/>